<dbReference type="InterPro" id="IPR014960">
    <property type="entry name" value="DUF1828"/>
</dbReference>
<protein>
    <recommendedName>
        <fullName evidence="1">DUF1828 domain-containing protein</fullName>
    </recommendedName>
</protein>
<dbReference type="Pfam" id="PF08861">
    <property type="entry name" value="DUF1828"/>
    <property type="match status" value="1"/>
</dbReference>
<reference evidence="2" key="1">
    <citation type="submission" date="2019-11" db="EMBL/GenBank/DDBJ databases">
        <authorList>
            <person name="Feng L."/>
        </authorList>
    </citation>
    <scope>NUCLEOTIDE SEQUENCE</scope>
    <source>
        <strain evidence="2">VrattiLFYP33</strain>
    </source>
</reference>
<dbReference type="EMBL" id="CACRUX010000032">
    <property type="protein sequence ID" value="VYT91397.1"/>
    <property type="molecule type" value="Genomic_DNA"/>
</dbReference>
<feature type="domain" description="DUF1828" evidence="1">
    <location>
        <begin position="33"/>
        <end position="122"/>
    </location>
</feature>
<evidence type="ECO:0000259" key="1">
    <source>
        <dbReference type="Pfam" id="PF08861"/>
    </source>
</evidence>
<dbReference type="RefSeq" id="WP_156704404.1">
    <property type="nucleotide sequence ID" value="NZ_CACRUX010000032.1"/>
</dbReference>
<sequence>MDIKVVEDCLRKSFANQFSLVKKRDGLYQLMIPVFHPDGDMFDIFLQINDVNAISIIDCGLTLMRLSYVFDIDTDNKTQLLHRIVYQARGNIDLETGVISMSSTLDQLFNNIMQFTQLITSVLSFTLLQRKTVASIFYEKVNKFVNQSLNKYLFQEGFIPLSDETDLKIDYVFKNNNKSIFLFPVSSESKAKDIIINIYTLQVANYPFMSVVVHDSYDKLSKSTQKKIMKLADKQFYDFSDFEEVAPNYFKKVLA</sequence>
<gene>
    <name evidence="2" type="ORF">VRLFYP33_00768</name>
</gene>
<dbReference type="AlphaFoldDB" id="A0A6N3ALI9"/>
<name>A0A6N3ALI9_9FIRM</name>
<organism evidence="2">
    <name type="scientific">Veillonella ratti</name>
    <dbReference type="NCBI Taxonomy" id="103892"/>
    <lineage>
        <taxon>Bacteria</taxon>
        <taxon>Bacillati</taxon>
        <taxon>Bacillota</taxon>
        <taxon>Negativicutes</taxon>
        <taxon>Veillonellales</taxon>
        <taxon>Veillonellaceae</taxon>
        <taxon>Veillonella</taxon>
    </lineage>
</organism>
<accession>A0A6N3ALI9</accession>
<evidence type="ECO:0000313" key="2">
    <source>
        <dbReference type="EMBL" id="VYT91397.1"/>
    </source>
</evidence>
<proteinExistence type="predicted"/>